<sequence>MSQSHNELSSGRVVSGSVALNANEEERGGARWRVGVALTSLWPLYHALMLTVDLSQWLVDTQSFKLFSLTQNLIRMEKHRMKKLQLSGYSRMSPNVEDRIHHAGMDSLLRNCATGCCVDEAFTMDDLVDLISADTSGLRCGHAQLRIVFITPVWTVC</sequence>
<accession>A0A3N0XRE4</accession>
<dbReference type="Proteomes" id="UP000281406">
    <property type="component" value="Unassembled WGS sequence"/>
</dbReference>
<dbReference type="AlphaFoldDB" id="A0A3N0XRE4"/>
<evidence type="ECO:0000313" key="1">
    <source>
        <dbReference type="EMBL" id="ROJ28549.1"/>
    </source>
</evidence>
<evidence type="ECO:0000313" key="2">
    <source>
        <dbReference type="Proteomes" id="UP000281406"/>
    </source>
</evidence>
<proteinExistence type="predicted"/>
<name>A0A3N0XRE4_ANAGA</name>
<dbReference type="OrthoDB" id="5920062at2759"/>
<dbReference type="EMBL" id="RJVU01062620">
    <property type="protein sequence ID" value="ROJ28549.1"/>
    <property type="molecule type" value="Genomic_DNA"/>
</dbReference>
<comment type="caution">
    <text evidence="1">The sequence shown here is derived from an EMBL/GenBank/DDBJ whole genome shotgun (WGS) entry which is preliminary data.</text>
</comment>
<keyword evidence="2" id="KW-1185">Reference proteome</keyword>
<gene>
    <name evidence="1" type="ORF">DPX16_4190</name>
</gene>
<reference evidence="1 2" key="1">
    <citation type="submission" date="2018-10" db="EMBL/GenBank/DDBJ databases">
        <title>Genome assembly for a Yunnan-Guizhou Plateau 3E fish, Anabarilius grahami (Regan), and its evolutionary and genetic applications.</title>
        <authorList>
            <person name="Jiang W."/>
        </authorList>
    </citation>
    <scope>NUCLEOTIDE SEQUENCE [LARGE SCALE GENOMIC DNA]</scope>
    <source>
        <strain evidence="1">AG-KIZ</strain>
        <tissue evidence="1">Muscle</tissue>
    </source>
</reference>
<organism evidence="1 2">
    <name type="scientific">Anabarilius grahami</name>
    <name type="common">Kanglang fish</name>
    <name type="synonym">Barilius grahami</name>
    <dbReference type="NCBI Taxonomy" id="495550"/>
    <lineage>
        <taxon>Eukaryota</taxon>
        <taxon>Metazoa</taxon>
        <taxon>Chordata</taxon>
        <taxon>Craniata</taxon>
        <taxon>Vertebrata</taxon>
        <taxon>Euteleostomi</taxon>
        <taxon>Actinopterygii</taxon>
        <taxon>Neopterygii</taxon>
        <taxon>Teleostei</taxon>
        <taxon>Ostariophysi</taxon>
        <taxon>Cypriniformes</taxon>
        <taxon>Xenocyprididae</taxon>
        <taxon>Xenocypridinae</taxon>
        <taxon>Xenocypridinae incertae sedis</taxon>
        <taxon>Anabarilius</taxon>
    </lineage>
</organism>
<protein>
    <submittedName>
        <fullName evidence="1">Uncharacterized protein</fullName>
    </submittedName>
</protein>